<proteinExistence type="predicted"/>
<name>A0ACD2ZY03_9AGAR</name>
<protein>
    <submittedName>
        <fullName evidence="1">Uncharacterized protein</fullName>
    </submittedName>
</protein>
<reference evidence="1 2" key="1">
    <citation type="journal article" date="2019" name="Nat. Ecol. Evol.">
        <title>Megaphylogeny resolves global patterns of mushroom evolution.</title>
        <authorList>
            <person name="Varga T."/>
            <person name="Krizsan K."/>
            <person name="Foldi C."/>
            <person name="Dima B."/>
            <person name="Sanchez-Garcia M."/>
            <person name="Sanchez-Ramirez S."/>
            <person name="Szollosi G.J."/>
            <person name="Szarkandi J.G."/>
            <person name="Papp V."/>
            <person name="Albert L."/>
            <person name="Andreopoulos W."/>
            <person name="Angelini C."/>
            <person name="Antonin V."/>
            <person name="Barry K.W."/>
            <person name="Bougher N.L."/>
            <person name="Buchanan P."/>
            <person name="Buyck B."/>
            <person name="Bense V."/>
            <person name="Catcheside P."/>
            <person name="Chovatia M."/>
            <person name="Cooper J."/>
            <person name="Damon W."/>
            <person name="Desjardin D."/>
            <person name="Finy P."/>
            <person name="Geml J."/>
            <person name="Haridas S."/>
            <person name="Hughes K."/>
            <person name="Justo A."/>
            <person name="Karasinski D."/>
            <person name="Kautmanova I."/>
            <person name="Kiss B."/>
            <person name="Kocsube S."/>
            <person name="Kotiranta H."/>
            <person name="LaButti K.M."/>
            <person name="Lechner B.E."/>
            <person name="Liimatainen K."/>
            <person name="Lipzen A."/>
            <person name="Lukacs Z."/>
            <person name="Mihaltcheva S."/>
            <person name="Morgado L.N."/>
            <person name="Niskanen T."/>
            <person name="Noordeloos M.E."/>
            <person name="Ohm R.A."/>
            <person name="Ortiz-Santana B."/>
            <person name="Ovrebo C."/>
            <person name="Racz N."/>
            <person name="Riley R."/>
            <person name="Savchenko A."/>
            <person name="Shiryaev A."/>
            <person name="Soop K."/>
            <person name="Spirin V."/>
            <person name="Szebenyi C."/>
            <person name="Tomsovsky M."/>
            <person name="Tulloss R.E."/>
            <person name="Uehling J."/>
            <person name="Grigoriev I.V."/>
            <person name="Vagvolgyi C."/>
            <person name="Papp T."/>
            <person name="Martin F.M."/>
            <person name="Miettinen O."/>
            <person name="Hibbett D.S."/>
            <person name="Nagy L.G."/>
        </authorList>
    </citation>
    <scope>NUCLEOTIDE SEQUENCE [LARGE SCALE GENOMIC DNA]</scope>
    <source>
        <strain evidence="1 2">NL-1719</strain>
    </source>
</reference>
<sequence>MTTQTAATSAIFRLWSMLFGSCLFTAANNKGNPVAVSDNDDNPYNNVVQQSLENNAPLFWPGDASNETTSTSAATDDEHHRVLPNCMWPSSTITPDNDDPGLIPTCSFALLVVSPQRYWAGPTTSTIGTSTMDDERPHALPSCVIHFCAIPLVNVINPYTGRQRRLFHHHHHHHIIHSPSSNDDDDYHHHHSVMTTLPPPPTFSHNDNDNLDVCSPQSTWLLQSWYSSSLLYMTTTITNATAPFHSMPTLSLEDCHLPSRRACPTMIIITTSPHDNNNVTSHRQLWKTRTVSNDKENFMEAPSCQTHRSSRFYHCESGSKDDDGMADAEDIVISY</sequence>
<keyword evidence="2" id="KW-1185">Reference proteome</keyword>
<dbReference type="EMBL" id="ML209460">
    <property type="protein sequence ID" value="TFK58307.1"/>
    <property type="molecule type" value="Genomic_DNA"/>
</dbReference>
<accession>A0ACD2ZY03</accession>
<gene>
    <name evidence="1" type="ORF">BDN72DRAFT_866044</name>
</gene>
<organism evidence="1 2">
    <name type="scientific">Pluteus cervinus</name>
    <dbReference type="NCBI Taxonomy" id="181527"/>
    <lineage>
        <taxon>Eukaryota</taxon>
        <taxon>Fungi</taxon>
        <taxon>Dikarya</taxon>
        <taxon>Basidiomycota</taxon>
        <taxon>Agaricomycotina</taxon>
        <taxon>Agaricomycetes</taxon>
        <taxon>Agaricomycetidae</taxon>
        <taxon>Agaricales</taxon>
        <taxon>Pluteineae</taxon>
        <taxon>Pluteaceae</taxon>
        <taxon>Pluteus</taxon>
    </lineage>
</organism>
<dbReference type="Proteomes" id="UP000308600">
    <property type="component" value="Unassembled WGS sequence"/>
</dbReference>
<evidence type="ECO:0000313" key="1">
    <source>
        <dbReference type="EMBL" id="TFK58307.1"/>
    </source>
</evidence>
<evidence type="ECO:0000313" key="2">
    <source>
        <dbReference type="Proteomes" id="UP000308600"/>
    </source>
</evidence>